<keyword evidence="2" id="KW-1185">Reference proteome</keyword>
<sequence length="125" mass="13773">MSNLYVNSAVQDCWSSCSKVRLYCTLPTCPSQNADMNDLHDLQSRCFGFIHALVKLLRTSGVYASYHLTFSPTSQVMVRALPPSMDASAVAAELHDEKTLERVKAYEGHTATVLVLHDTPVLVVS</sequence>
<dbReference type="HOGENOM" id="CLU_146857_0_0_1"/>
<name>A0A0C3BMN8_SERVB</name>
<proteinExistence type="predicted"/>
<evidence type="ECO:0000313" key="1">
    <source>
        <dbReference type="EMBL" id="KIM32686.1"/>
    </source>
</evidence>
<gene>
    <name evidence="1" type="ORF">M408DRAFT_185251</name>
</gene>
<dbReference type="OrthoDB" id="3143640at2759"/>
<protein>
    <submittedName>
        <fullName evidence="1">Uncharacterized protein</fullName>
    </submittedName>
</protein>
<dbReference type="Proteomes" id="UP000054097">
    <property type="component" value="Unassembled WGS sequence"/>
</dbReference>
<reference evidence="1 2" key="1">
    <citation type="submission" date="2014-04" db="EMBL/GenBank/DDBJ databases">
        <authorList>
            <consortium name="DOE Joint Genome Institute"/>
            <person name="Kuo A."/>
            <person name="Zuccaro A."/>
            <person name="Kohler A."/>
            <person name="Nagy L.G."/>
            <person name="Floudas D."/>
            <person name="Copeland A."/>
            <person name="Barry K.W."/>
            <person name="Cichocki N."/>
            <person name="Veneault-Fourrey C."/>
            <person name="LaButti K."/>
            <person name="Lindquist E.A."/>
            <person name="Lipzen A."/>
            <person name="Lundell T."/>
            <person name="Morin E."/>
            <person name="Murat C."/>
            <person name="Sun H."/>
            <person name="Tunlid A."/>
            <person name="Henrissat B."/>
            <person name="Grigoriev I.V."/>
            <person name="Hibbett D.S."/>
            <person name="Martin F."/>
            <person name="Nordberg H.P."/>
            <person name="Cantor M.N."/>
            <person name="Hua S.X."/>
        </authorList>
    </citation>
    <scope>NUCLEOTIDE SEQUENCE [LARGE SCALE GENOMIC DNA]</scope>
    <source>
        <strain evidence="1 2">MAFF 305830</strain>
    </source>
</reference>
<reference evidence="2" key="2">
    <citation type="submission" date="2015-01" db="EMBL/GenBank/DDBJ databases">
        <title>Evolutionary Origins and Diversification of the Mycorrhizal Mutualists.</title>
        <authorList>
            <consortium name="DOE Joint Genome Institute"/>
            <consortium name="Mycorrhizal Genomics Consortium"/>
            <person name="Kohler A."/>
            <person name="Kuo A."/>
            <person name="Nagy L.G."/>
            <person name="Floudas D."/>
            <person name="Copeland A."/>
            <person name="Barry K.W."/>
            <person name="Cichocki N."/>
            <person name="Veneault-Fourrey C."/>
            <person name="LaButti K."/>
            <person name="Lindquist E.A."/>
            <person name="Lipzen A."/>
            <person name="Lundell T."/>
            <person name="Morin E."/>
            <person name="Murat C."/>
            <person name="Riley R."/>
            <person name="Ohm R."/>
            <person name="Sun H."/>
            <person name="Tunlid A."/>
            <person name="Henrissat B."/>
            <person name="Grigoriev I.V."/>
            <person name="Hibbett D.S."/>
            <person name="Martin F."/>
        </authorList>
    </citation>
    <scope>NUCLEOTIDE SEQUENCE [LARGE SCALE GENOMIC DNA]</scope>
    <source>
        <strain evidence="2">MAFF 305830</strain>
    </source>
</reference>
<evidence type="ECO:0000313" key="2">
    <source>
        <dbReference type="Proteomes" id="UP000054097"/>
    </source>
</evidence>
<dbReference type="EMBL" id="KN824279">
    <property type="protein sequence ID" value="KIM32686.1"/>
    <property type="molecule type" value="Genomic_DNA"/>
</dbReference>
<dbReference type="AlphaFoldDB" id="A0A0C3BMN8"/>
<accession>A0A0C3BMN8</accession>
<organism evidence="1 2">
    <name type="scientific">Serendipita vermifera MAFF 305830</name>
    <dbReference type="NCBI Taxonomy" id="933852"/>
    <lineage>
        <taxon>Eukaryota</taxon>
        <taxon>Fungi</taxon>
        <taxon>Dikarya</taxon>
        <taxon>Basidiomycota</taxon>
        <taxon>Agaricomycotina</taxon>
        <taxon>Agaricomycetes</taxon>
        <taxon>Sebacinales</taxon>
        <taxon>Serendipitaceae</taxon>
        <taxon>Serendipita</taxon>
    </lineage>
</organism>